<accession>A0A9D2LWZ0</accession>
<proteinExistence type="predicted"/>
<gene>
    <name evidence="1" type="ORF">H9942_01835</name>
</gene>
<dbReference type="Proteomes" id="UP000824214">
    <property type="component" value="Unassembled WGS sequence"/>
</dbReference>
<dbReference type="AlphaFoldDB" id="A0A9D2LWZ0"/>
<protein>
    <submittedName>
        <fullName evidence="1">Uncharacterized protein</fullName>
    </submittedName>
</protein>
<name>A0A9D2LWZ0_9FIRM</name>
<evidence type="ECO:0000313" key="1">
    <source>
        <dbReference type="EMBL" id="HJB36793.1"/>
    </source>
</evidence>
<dbReference type="EMBL" id="DWXZ01000029">
    <property type="protein sequence ID" value="HJB36793.1"/>
    <property type="molecule type" value="Genomic_DNA"/>
</dbReference>
<reference evidence="1" key="2">
    <citation type="submission" date="2021-04" db="EMBL/GenBank/DDBJ databases">
        <authorList>
            <person name="Gilroy R."/>
        </authorList>
    </citation>
    <scope>NUCLEOTIDE SEQUENCE</scope>
    <source>
        <strain evidence="1">ChiBcolR8-3208</strain>
    </source>
</reference>
<comment type="caution">
    <text evidence="1">The sequence shown here is derived from an EMBL/GenBank/DDBJ whole genome shotgun (WGS) entry which is preliminary data.</text>
</comment>
<reference evidence="1" key="1">
    <citation type="journal article" date="2021" name="PeerJ">
        <title>Extensive microbial diversity within the chicken gut microbiome revealed by metagenomics and culture.</title>
        <authorList>
            <person name="Gilroy R."/>
            <person name="Ravi A."/>
            <person name="Getino M."/>
            <person name="Pursley I."/>
            <person name="Horton D.L."/>
            <person name="Alikhan N.F."/>
            <person name="Baker D."/>
            <person name="Gharbi K."/>
            <person name="Hall N."/>
            <person name="Watson M."/>
            <person name="Adriaenssens E.M."/>
            <person name="Foster-Nyarko E."/>
            <person name="Jarju S."/>
            <person name="Secka A."/>
            <person name="Antonio M."/>
            <person name="Oren A."/>
            <person name="Chaudhuri R.R."/>
            <person name="La Ragione R."/>
            <person name="Hildebrand F."/>
            <person name="Pallen M.J."/>
        </authorList>
    </citation>
    <scope>NUCLEOTIDE SEQUENCE</scope>
    <source>
        <strain evidence="1">ChiBcolR8-3208</strain>
    </source>
</reference>
<sequence>MKYIAKGLVEQGSTEHILKIQRGGHTFQLTGIQAGLWFNGRFGFAKAEENNHWHRKELRHLQRMGLAEVTEDSSAGEYRALTQCVLIPAKSGKLRLPLNKQEAQTL</sequence>
<evidence type="ECO:0000313" key="2">
    <source>
        <dbReference type="Proteomes" id="UP000824214"/>
    </source>
</evidence>
<feature type="non-terminal residue" evidence="1">
    <location>
        <position position="106"/>
    </location>
</feature>
<organism evidence="1 2">
    <name type="scientific">Candidatus Acutalibacter ornithocaccae</name>
    <dbReference type="NCBI Taxonomy" id="2838416"/>
    <lineage>
        <taxon>Bacteria</taxon>
        <taxon>Bacillati</taxon>
        <taxon>Bacillota</taxon>
        <taxon>Clostridia</taxon>
        <taxon>Eubacteriales</taxon>
        <taxon>Acutalibacteraceae</taxon>
        <taxon>Acutalibacter</taxon>
    </lineage>
</organism>